<dbReference type="NCBIfam" id="NF007020">
    <property type="entry name" value="PRK09485.1"/>
    <property type="match status" value="1"/>
</dbReference>
<keyword evidence="4 5" id="KW-0862">Zinc</keyword>
<name>A0ABQ0XC15_9LACO</name>
<dbReference type="InterPro" id="IPR036589">
    <property type="entry name" value="HCY_dom_sf"/>
</dbReference>
<evidence type="ECO:0000313" key="8">
    <source>
        <dbReference type="Proteomes" id="UP000321409"/>
    </source>
</evidence>
<dbReference type="PANTHER" id="PTHR46015:SF1">
    <property type="entry name" value="HOMOCYSTEINE S-METHYLTRANSFERASE-LIKE ISOFORM 1"/>
    <property type="match status" value="1"/>
</dbReference>
<dbReference type="EMBL" id="BKAB01000015">
    <property type="protein sequence ID" value="GEP23636.1"/>
    <property type="molecule type" value="Genomic_DNA"/>
</dbReference>
<feature type="binding site" evidence="5">
    <location>
        <position position="293"/>
    </location>
    <ligand>
        <name>Zn(2+)</name>
        <dbReference type="ChEBI" id="CHEBI:29105"/>
    </ligand>
</feature>
<reference evidence="7 8" key="1">
    <citation type="submission" date="2019-07" db="EMBL/GenBank/DDBJ databases">
        <title>Whole genome shotgun sequence of Lactobacillus diolivorans NBRC 107869.</title>
        <authorList>
            <person name="Hosoyama A."/>
            <person name="Uohara A."/>
            <person name="Ohji S."/>
            <person name="Ichikawa N."/>
        </authorList>
    </citation>
    <scope>NUCLEOTIDE SEQUENCE [LARGE SCALE GENOMIC DNA]</scope>
    <source>
        <strain evidence="7 8">NBRC 107869</strain>
    </source>
</reference>
<dbReference type="Proteomes" id="UP000321409">
    <property type="component" value="Unassembled WGS sequence"/>
</dbReference>
<dbReference type="PIRSF" id="PIRSF037505">
    <property type="entry name" value="Betaine_HMT"/>
    <property type="match status" value="1"/>
</dbReference>
<comment type="cofactor">
    <cofactor evidence="5">
        <name>Zn(2+)</name>
        <dbReference type="ChEBI" id="CHEBI:29105"/>
    </cofactor>
</comment>
<evidence type="ECO:0000256" key="5">
    <source>
        <dbReference type="PROSITE-ProRule" id="PRU00333"/>
    </source>
</evidence>
<dbReference type="Gene3D" id="3.20.20.330">
    <property type="entry name" value="Homocysteine-binding-like domain"/>
    <property type="match status" value="1"/>
</dbReference>
<evidence type="ECO:0000256" key="3">
    <source>
        <dbReference type="ARBA" id="ARBA00022723"/>
    </source>
</evidence>
<proteinExistence type="predicted"/>
<keyword evidence="3 5" id="KW-0479">Metal-binding</keyword>
<dbReference type="InterPro" id="IPR003726">
    <property type="entry name" value="HCY_dom"/>
</dbReference>
<dbReference type="PROSITE" id="PS50970">
    <property type="entry name" value="HCY"/>
    <property type="match status" value="1"/>
</dbReference>
<dbReference type="InterPro" id="IPR051486">
    <property type="entry name" value="Hcy_S-methyltransferase"/>
</dbReference>
<comment type="caution">
    <text evidence="7">The sequence shown here is derived from an EMBL/GenBank/DDBJ whole genome shotgun (WGS) entry which is preliminary data.</text>
</comment>
<protein>
    <submittedName>
        <fullName evidence="7">Homocysteine S-methyltransferase</fullName>
    </submittedName>
</protein>
<feature type="binding site" evidence="5">
    <location>
        <position position="294"/>
    </location>
    <ligand>
        <name>Zn(2+)</name>
        <dbReference type="ChEBI" id="CHEBI:29105"/>
    </ligand>
</feature>
<evidence type="ECO:0000256" key="1">
    <source>
        <dbReference type="ARBA" id="ARBA00022603"/>
    </source>
</evidence>
<evidence type="ECO:0000313" key="7">
    <source>
        <dbReference type="EMBL" id="GEP23636.1"/>
    </source>
</evidence>
<gene>
    <name evidence="7" type="primary">metH</name>
    <name evidence="7" type="ORF">LDI01_12290</name>
</gene>
<organism evidence="7 8">
    <name type="scientific">Lentilactobacillus diolivorans</name>
    <dbReference type="NCBI Taxonomy" id="179838"/>
    <lineage>
        <taxon>Bacteria</taxon>
        <taxon>Bacillati</taxon>
        <taxon>Bacillota</taxon>
        <taxon>Bacilli</taxon>
        <taxon>Lactobacillales</taxon>
        <taxon>Lactobacillaceae</taxon>
        <taxon>Lentilactobacillus</taxon>
    </lineage>
</organism>
<keyword evidence="8" id="KW-1185">Reference proteome</keyword>
<dbReference type="RefSeq" id="WP_057864043.1">
    <property type="nucleotide sequence ID" value="NZ_BKAB01000015.1"/>
</dbReference>
<keyword evidence="1 5" id="KW-0489">Methyltransferase</keyword>
<evidence type="ECO:0000259" key="6">
    <source>
        <dbReference type="PROSITE" id="PS50970"/>
    </source>
</evidence>
<keyword evidence="2 5" id="KW-0808">Transferase</keyword>
<dbReference type="PANTHER" id="PTHR46015">
    <property type="entry name" value="ZGC:172121"/>
    <property type="match status" value="1"/>
</dbReference>
<dbReference type="SUPFAM" id="SSF82282">
    <property type="entry name" value="Homocysteine S-methyltransferase"/>
    <property type="match status" value="1"/>
</dbReference>
<feature type="binding site" evidence="5">
    <location>
        <position position="228"/>
    </location>
    <ligand>
        <name>Zn(2+)</name>
        <dbReference type="ChEBI" id="CHEBI:29105"/>
    </ligand>
</feature>
<accession>A0ABQ0XC15</accession>
<evidence type="ECO:0000256" key="2">
    <source>
        <dbReference type="ARBA" id="ARBA00022679"/>
    </source>
</evidence>
<sequence length="315" mass="34904">MTCDLLEEKLNQKQILISDGGMGTELEKLGVINDSGLWSSDALLHHPDAVYDIDRAYLEAGADIITTATYQANPLFLKKRLSTSTDKPLITKAVEIARRAKSDFGRDHPKAQMPLIAGSVGPYGAYLNDGSEYTGNYHLSKNEFKAFHLPHLRLLKQAGVDFFAFETIPNFTEVQALVELLRDNFKGISAWVSFSVNHVFDLCDGTNLEQAITYLNQVPQISAVGVNCTDIENITPILDRVNLISEKPIVVYPNNGDDYDSNLGKWVSSPNKPKFADITSNWIDKGARIIGGCCRTTPDDIHNIFTVVHSDRVFA</sequence>
<dbReference type="InterPro" id="IPR017226">
    <property type="entry name" value="BHMT-like"/>
</dbReference>
<evidence type="ECO:0000256" key="4">
    <source>
        <dbReference type="ARBA" id="ARBA00022833"/>
    </source>
</evidence>
<feature type="domain" description="Hcy-binding" evidence="6">
    <location>
        <begin position="4"/>
        <end position="308"/>
    </location>
</feature>
<dbReference type="Pfam" id="PF02574">
    <property type="entry name" value="S-methyl_trans"/>
    <property type="match status" value="1"/>
</dbReference>